<sequence length="232" mass="24381">MRSASMIETYANRTAAAEAAAAAIERNLADGLKQRARATFVGTGGSSPAPVYRRLGAARLDWARVVVTLSDERLVPPSSEHSNQRLVREHLMVGEPAKSHLVPLWSDAPDPDAAARAAEPALTGMAPFDAVLLGMGEDGHIASLFPGSPALAEGLDLGSGRRALGVPEPHGAPPLPRITLTLAALTDARGLIVLISGEAKKRVVERALAGEELPVGALLRQERAPVRILWSP</sequence>
<dbReference type="EC" id="3.1.1.31" evidence="5 7"/>
<dbReference type="GO" id="GO:0017057">
    <property type="term" value="F:6-phosphogluconolactonase activity"/>
    <property type="evidence" value="ECO:0007669"/>
    <property type="project" value="UniProtKB-EC"/>
</dbReference>
<evidence type="ECO:0000313" key="10">
    <source>
        <dbReference type="Proteomes" id="UP001597237"/>
    </source>
</evidence>
<dbReference type="PANTHER" id="PTHR11054">
    <property type="entry name" value="6-PHOSPHOGLUCONOLACTONASE"/>
    <property type="match status" value="1"/>
</dbReference>
<evidence type="ECO:0000313" key="9">
    <source>
        <dbReference type="EMBL" id="MFD1783703.1"/>
    </source>
</evidence>
<keyword evidence="7 9" id="KW-0378">Hydrolase</keyword>
<name>A0ABW4N1J3_9CAUL</name>
<proteinExistence type="inferred from homology"/>
<dbReference type="Pfam" id="PF01182">
    <property type="entry name" value="Glucosamine_iso"/>
    <property type="match status" value="1"/>
</dbReference>
<feature type="domain" description="Glucosamine/galactosamine-6-phosphate isomerase" evidence="8">
    <location>
        <begin position="12"/>
        <end position="219"/>
    </location>
</feature>
<dbReference type="Proteomes" id="UP001597237">
    <property type="component" value="Unassembled WGS sequence"/>
</dbReference>
<dbReference type="CDD" id="cd01400">
    <property type="entry name" value="6PGL"/>
    <property type="match status" value="1"/>
</dbReference>
<evidence type="ECO:0000256" key="5">
    <source>
        <dbReference type="ARBA" id="ARBA00013198"/>
    </source>
</evidence>
<comment type="similarity">
    <text evidence="4 7">Belongs to the glucosamine/galactosamine-6-phosphate isomerase family. 6-phosphogluconolactonase subfamily.</text>
</comment>
<evidence type="ECO:0000256" key="3">
    <source>
        <dbReference type="ARBA" id="ARBA00004961"/>
    </source>
</evidence>
<protein>
    <recommendedName>
        <fullName evidence="6 7">6-phosphogluconolactonase</fullName>
        <shortName evidence="7">6PGL</shortName>
        <ecNumber evidence="5 7">3.1.1.31</ecNumber>
    </recommendedName>
</protein>
<dbReference type="InterPro" id="IPR037171">
    <property type="entry name" value="NagB/RpiA_transferase-like"/>
</dbReference>
<comment type="caution">
    <text evidence="9">The sequence shown here is derived from an EMBL/GenBank/DDBJ whole genome shotgun (WGS) entry which is preliminary data.</text>
</comment>
<evidence type="ECO:0000256" key="6">
    <source>
        <dbReference type="ARBA" id="ARBA00020337"/>
    </source>
</evidence>
<gene>
    <name evidence="7 9" type="primary">pgl</name>
    <name evidence="9" type="ORF">ACFSC0_09885</name>
</gene>
<dbReference type="InterPro" id="IPR006148">
    <property type="entry name" value="Glc/Gal-6P_isomerase"/>
</dbReference>
<comment type="pathway">
    <text evidence="3 7">Carbohydrate degradation; pentose phosphate pathway; D-ribulose 5-phosphate from D-glucose 6-phosphate (oxidative stage): step 2/3.</text>
</comment>
<dbReference type="InterPro" id="IPR005900">
    <property type="entry name" value="6-phosphogluconolactonase_DevB"/>
</dbReference>
<dbReference type="RefSeq" id="WP_377283105.1">
    <property type="nucleotide sequence ID" value="NZ_JBHRSI010000008.1"/>
</dbReference>
<evidence type="ECO:0000256" key="1">
    <source>
        <dbReference type="ARBA" id="ARBA00000832"/>
    </source>
</evidence>
<keyword evidence="10" id="KW-1185">Reference proteome</keyword>
<dbReference type="EMBL" id="JBHUEY010000001">
    <property type="protein sequence ID" value="MFD1783703.1"/>
    <property type="molecule type" value="Genomic_DNA"/>
</dbReference>
<dbReference type="InterPro" id="IPR039104">
    <property type="entry name" value="6PGL"/>
</dbReference>
<organism evidence="9 10">
    <name type="scientific">Phenylobacterium terrae</name>
    <dbReference type="NCBI Taxonomy" id="2665495"/>
    <lineage>
        <taxon>Bacteria</taxon>
        <taxon>Pseudomonadati</taxon>
        <taxon>Pseudomonadota</taxon>
        <taxon>Alphaproteobacteria</taxon>
        <taxon>Caulobacterales</taxon>
        <taxon>Caulobacteraceae</taxon>
        <taxon>Phenylobacterium</taxon>
    </lineage>
</organism>
<evidence type="ECO:0000256" key="7">
    <source>
        <dbReference type="RuleBase" id="RU365095"/>
    </source>
</evidence>
<dbReference type="Gene3D" id="3.40.50.1360">
    <property type="match status" value="1"/>
</dbReference>
<evidence type="ECO:0000256" key="2">
    <source>
        <dbReference type="ARBA" id="ARBA00002681"/>
    </source>
</evidence>
<accession>A0ABW4N1J3</accession>
<dbReference type="NCBIfam" id="TIGR01198">
    <property type="entry name" value="pgl"/>
    <property type="match status" value="1"/>
</dbReference>
<comment type="function">
    <text evidence="2 7">Hydrolysis of 6-phosphogluconolactone to 6-phosphogluconate.</text>
</comment>
<dbReference type="SUPFAM" id="SSF100950">
    <property type="entry name" value="NagB/RpiA/CoA transferase-like"/>
    <property type="match status" value="1"/>
</dbReference>
<dbReference type="PANTHER" id="PTHR11054:SF0">
    <property type="entry name" value="6-PHOSPHOGLUCONOLACTONASE"/>
    <property type="match status" value="1"/>
</dbReference>
<evidence type="ECO:0000256" key="4">
    <source>
        <dbReference type="ARBA" id="ARBA00010662"/>
    </source>
</evidence>
<evidence type="ECO:0000259" key="8">
    <source>
        <dbReference type="Pfam" id="PF01182"/>
    </source>
</evidence>
<comment type="catalytic activity">
    <reaction evidence="1 7">
        <text>6-phospho-D-glucono-1,5-lactone + H2O = 6-phospho-D-gluconate + H(+)</text>
        <dbReference type="Rhea" id="RHEA:12556"/>
        <dbReference type="ChEBI" id="CHEBI:15377"/>
        <dbReference type="ChEBI" id="CHEBI:15378"/>
        <dbReference type="ChEBI" id="CHEBI:57955"/>
        <dbReference type="ChEBI" id="CHEBI:58759"/>
        <dbReference type="EC" id="3.1.1.31"/>
    </reaction>
</comment>
<reference evidence="10" key="1">
    <citation type="journal article" date="2019" name="Int. J. Syst. Evol. Microbiol.">
        <title>The Global Catalogue of Microorganisms (GCM) 10K type strain sequencing project: providing services to taxonomists for standard genome sequencing and annotation.</title>
        <authorList>
            <consortium name="The Broad Institute Genomics Platform"/>
            <consortium name="The Broad Institute Genome Sequencing Center for Infectious Disease"/>
            <person name="Wu L."/>
            <person name="Ma J."/>
        </authorList>
    </citation>
    <scope>NUCLEOTIDE SEQUENCE [LARGE SCALE GENOMIC DNA]</scope>
    <source>
        <strain evidence="10">DFY28</strain>
    </source>
</reference>